<name>A0A7N2QWW5_QUELO</name>
<feature type="chain" id="PRO_5029750444" evidence="3">
    <location>
        <begin position="29"/>
        <end position="145"/>
    </location>
</feature>
<evidence type="ECO:0000313" key="5">
    <source>
        <dbReference type="Proteomes" id="UP000594261"/>
    </source>
</evidence>
<dbReference type="OMA" id="VRIIAMG"/>
<proteinExistence type="predicted"/>
<keyword evidence="2" id="KW-1133">Transmembrane helix</keyword>
<dbReference type="InParanoid" id="A0A7N2QWW5"/>
<evidence type="ECO:0000313" key="4">
    <source>
        <dbReference type="EnsemblPlants" id="QL01p001235:mrna:CDS:1"/>
    </source>
</evidence>
<reference evidence="4 5" key="1">
    <citation type="journal article" date="2016" name="G3 (Bethesda)">
        <title>First Draft Assembly and Annotation of the Genome of a California Endemic Oak Quercus lobata Nee (Fagaceae).</title>
        <authorList>
            <person name="Sork V.L."/>
            <person name="Fitz-Gibbon S.T."/>
            <person name="Puiu D."/>
            <person name="Crepeau M."/>
            <person name="Gugger P.F."/>
            <person name="Sherman R."/>
            <person name="Stevens K."/>
            <person name="Langley C.H."/>
            <person name="Pellegrini M."/>
            <person name="Salzberg S.L."/>
        </authorList>
    </citation>
    <scope>NUCLEOTIDE SEQUENCE [LARGE SCALE GENOMIC DNA]</scope>
    <source>
        <strain evidence="4 5">cv. SW786</strain>
    </source>
</reference>
<feature type="region of interest" description="Disordered" evidence="1">
    <location>
        <begin position="37"/>
        <end position="69"/>
    </location>
</feature>
<feature type="transmembrane region" description="Helical" evidence="2">
    <location>
        <begin position="125"/>
        <end position="144"/>
    </location>
</feature>
<reference evidence="4" key="2">
    <citation type="submission" date="2021-01" db="UniProtKB">
        <authorList>
            <consortium name="EnsemblPlants"/>
        </authorList>
    </citation>
    <scope>IDENTIFICATION</scope>
</reference>
<dbReference type="FunCoup" id="A0A7N2QWW5">
    <property type="interactions" value="7"/>
</dbReference>
<evidence type="ECO:0000256" key="2">
    <source>
        <dbReference type="SAM" id="Phobius"/>
    </source>
</evidence>
<dbReference type="Gramene" id="QL01p001235:mrna">
    <property type="protein sequence ID" value="QL01p001235:mrna:CDS:1"/>
    <property type="gene ID" value="QL01p001235"/>
</dbReference>
<evidence type="ECO:0000256" key="1">
    <source>
        <dbReference type="SAM" id="MobiDB-lite"/>
    </source>
</evidence>
<accession>A0A7N2QWW5</accession>
<feature type="compositionally biased region" description="Pro residues" evidence="1">
    <location>
        <begin position="55"/>
        <end position="69"/>
    </location>
</feature>
<feature type="compositionally biased region" description="Low complexity" evidence="1">
    <location>
        <begin position="43"/>
        <end position="54"/>
    </location>
</feature>
<feature type="signal peptide" evidence="3">
    <location>
        <begin position="1"/>
        <end position="28"/>
    </location>
</feature>
<sequence>MATNSNQALLSALFLALIFLNFPAAIRPDNACPYLSYPPPTGPGNTRTTPAATTTPPPPSQIEPYPPPAGYNPTITTPTGILPCPDIPSFGAHPPSYPKWPHLPPYIFRVPLEGQSSATTLGRPIWVMMAMANLLLFIFLFSSYV</sequence>
<dbReference type="AlphaFoldDB" id="A0A7N2QWW5"/>
<keyword evidence="3" id="KW-0732">Signal</keyword>
<organism evidence="4 5">
    <name type="scientific">Quercus lobata</name>
    <name type="common">Valley oak</name>
    <dbReference type="NCBI Taxonomy" id="97700"/>
    <lineage>
        <taxon>Eukaryota</taxon>
        <taxon>Viridiplantae</taxon>
        <taxon>Streptophyta</taxon>
        <taxon>Embryophyta</taxon>
        <taxon>Tracheophyta</taxon>
        <taxon>Spermatophyta</taxon>
        <taxon>Magnoliopsida</taxon>
        <taxon>eudicotyledons</taxon>
        <taxon>Gunneridae</taxon>
        <taxon>Pentapetalae</taxon>
        <taxon>rosids</taxon>
        <taxon>fabids</taxon>
        <taxon>Fagales</taxon>
        <taxon>Fagaceae</taxon>
        <taxon>Quercus</taxon>
    </lineage>
</organism>
<protein>
    <submittedName>
        <fullName evidence="4">Uncharacterized protein</fullName>
    </submittedName>
</protein>
<keyword evidence="2" id="KW-0472">Membrane</keyword>
<keyword evidence="2" id="KW-0812">Transmembrane</keyword>
<dbReference type="Proteomes" id="UP000594261">
    <property type="component" value="Chromosome 1"/>
</dbReference>
<dbReference type="EnsemblPlants" id="QL01p001235:mrna">
    <property type="protein sequence ID" value="QL01p001235:mrna:CDS:1"/>
    <property type="gene ID" value="QL01p001235"/>
</dbReference>
<dbReference type="EMBL" id="LRBV02000001">
    <property type="status" value="NOT_ANNOTATED_CDS"/>
    <property type="molecule type" value="Genomic_DNA"/>
</dbReference>
<evidence type="ECO:0000256" key="3">
    <source>
        <dbReference type="SAM" id="SignalP"/>
    </source>
</evidence>
<keyword evidence="5" id="KW-1185">Reference proteome</keyword>